<name>A0AAD5T524_9FUNG</name>
<comment type="caution">
    <text evidence="1">The sequence shown here is derived from an EMBL/GenBank/DDBJ whole genome shotgun (WGS) entry which is preliminary data.</text>
</comment>
<dbReference type="Proteomes" id="UP001211907">
    <property type="component" value="Unassembled WGS sequence"/>
</dbReference>
<reference evidence="1" key="1">
    <citation type="submission" date="2020-05" db="EMBL/GenBank/DDBJ databases">
        <title>Phylogenomic resolution of chytrid fungi.</title>
        <authorList>
            <person name="Stajich J.E."/>
            <person name="Amses K."/>
            <person name="Simmons R."/>
            <person name="Seto K."/>
            <person name="Myers J."/>
            <person name="Bonds A."/>
            <person name="Quandt C.A."/>
            <person name="Barry K."/>
            <person name="Liu P."/>
            <person name="Grigoriev I."/>
            <person name="Longcore J.E."/>
            <person name="James T.Y."/>
        </authorList>
    </citation>
    <scope>NUCLEOTIDE SEQUENCE</scope>
    <source>
        <strain evidence="1">JEL0513</strain>
    </source>
</reference>
<protein>
    <submittedName>
        <fullName evidence="1">Uncharacterized protein</fullName>
    </submittedName>
</protein>
<gene>
    <name evidence="1" type="ORF">HK100_012881</name>
</gene>
<evidence type="ECO:0000313" key="2">
    <source>
        <dbReference type="Proteomes" id="UP001211907"/>
    </source>
</evidence>
<sequence length="164" mass="18372">LTKAGIRRVFYFRCFLDALMNRVVIVENNVIKNINEDDNAAAVLVGMTQERQNAPERQDVAAPAPKRKRGGELDIACRHDVKKLKGIARLNKILEVLTQVTHENRPLLNNGSRAFADGCYPITQCLEKHFEGDKAAFVEKHGLNFVTSRFTAKHCNGHGDECSI</sequence>
<feature type="non-terminal residue" evidence="1">
    <location>
        <position position="1"/>
    </location>
</feature>
<dbReference type="AlphaFoldDB" id="A0AAD5T524"/>
<accession>A0AAD5T524</accession>
<keyword evidence="2" id="KW-1185">Reference proteome</keyword>
<evidence type="ECO:0000313" key="1">
    <source>
        <dbReference type="EMBL" id="KAJ3120248.1"/>
    </source>
</evidence>
<organism evidence="1 2">
    <name type="scientific">Physocladia obscura</name>
    <dbReference type="NCBI Taxonomy" id="109957"/>
    <lineage>
        <taxon>Eukaryota</taxon>
        <taxon>Fungi</taxon>
        <taxon>Fungi incertae sedis</taxon>
        <taxon>Chytridiomycota</taxon>
        <taxon>Chytridiomycota incertae sedis</taxon>
        <taxon>Chytridiomycetes</taxon>
        <taxon>Chytridiales</taxon>
        <taxon>Chytriomycetaceae</taxon>
        <taxon>Physocladia</taxon>
    </lineage>
</organism>
<proteinExistence type="predicted"/>
<dbReference type="EMBL" id="JADGJH010000980">
    <property type="protein sequence ID" value="KAJ3120248.1"/>
    <property type="molecule type" value="Genomic_DNA"/>
</dbReference>